<keyword evidence="4 8" id="KW-0812">Transmembrane</keyword>
<reference evidence="11" key="3">
    <citation type="submission" date="2022-12" db="EMBL/GenBank/DDBJ databases">
        <title>Complete genome sequence of Rhodopseudomonas palustris CGA0092 and corrections to the R. palustris CGA009 genome sequence.</title>
        <authorList>
            <person name="Mazny B.R."/>
            <person name="Sheff O.F."/>
            <person name="LaSarre B."/>
            <person name="McKinlay A."/>
            <person name="McKinlay J.B."/>
        </authorList>
    </citation>
    <scope>NUCLEOTIDE SEQUENCE</scope>
    <source>
        <strain evidence="11">CGA009</strain>
    </source>
</reference>
<dbReference type="InterPro" id="IPR029044">
    <property type="entry name" value="Nucleotide-diphossugar_trans"/>
</dbReference>
<dbReference type="SUPFAM" id="SSF160246">
    <property type="entry name" value="EspE N-terminal domain-like"/>
    <property type="match status" value="1"/>
</dbReference>
<proteinExistence type="predicted"/>
<dbReference type="STRING" id="258594.RPA4687"/>
<feature type="region of interest" description="Disordered" evidence="7">
    <location>
        <begin position="663"/>
        <end position="683"/>
    </location>
</feature>
<keyword evidence="5 8" id="KW-1133">Transmembrane helix</keyword>
<evidence type="ECO:0000256" key="7">
    <source>
        <dbReference type="SAM" id="MobiDB-lite"/>
    </source>
</evidence>
<evidence type="ECO:0000313" key="12">
    <source>
        <dbReference type="Proteomes" id="UP000001426"/>
    </source>
</evidence>
<dbReference type="GeneID" id="66895845"/>
<dbReference type="PANTHER" id="PTHR43867:SF2">
    <property type="entry name" value="CELLULOSE SYNTHASE CATALYTIC SUBUNIT A [UDP-FORMING]"/>
    <property type="match status" value="1"/>
</dbReference>
<feature type="transmembrane region" description="Helical" evidence="8">
    <location>
        <begin position="254"/>
        <end position="274"/>
    </location>
</feature>
<dbReference type="PhylomeDB" id="Q6N0S4"/>
<dbReference type="EC" id="2.4.-.-" evidence="11"/>
<feature type="region of interest" description="Disordered" evidence="7">
    <location>
        <begin position="1"/>
        <end position="31"/>
    </location>
</feature>
<dbReference type="Gene3D" id="3.90.550.10">
    <property type="entry name" value="Spore Coat Polysaccharide Biosynthesis Protein SpsA, Chain A"/>
    <property type="match status" value="1"/>
</dbReference>
<dbReference type="HOGENOM" id="CLU_020629_0_0_5"/>
<dbReference type="InterPro" id="IPR050321">
    <property type="entry name" value="Glycosyltr_2/OpgH_subfam"/>
</dbReference>
<accession>Q6N0S4</accession>
<evidence type="ECO:0000256" key="6">
    <source>
        <dbReference type="ARBA" id="ARBA00023136"/>
    </source>
</evidence>
<dbReference type="InterPro" id="IPR001173">
    <property type="entry name" value="Glyco_trans_2-like"/>
</dbReference>
<evidence type="ECO:0000256" key="3">
    <source>
        <dbReference type="ARBA" id="ARBA00022679"/>
    </source>
</evidence>
<dbReference type="GO" id="GO:0016020">
    <property type="term" value="C:membrane"/>
    <property type="evidence" value="ECO:0007669"/>
    <property type="project" value="UniProtKB-SubCell"/>
</dbReference>
<dbReference type="EMBL" id="CP116810">
    <property type="protein sequence ID" value="WCL94892.1"/>
    <property type="molecule type" value="Genomic_DNA"/>
</dbReference>
<feature type="transmembrane region" description="Helical" evidence="8">
    <location>
        <begin position="626"/>
        <end position="649"/>
    </location>
</feature>
<evidence type="ECO:0000313" key="10">
    <source>
        <dbReference type="EMBL" id="CAE30127.1"/>
    </source>
</evidence>
<feature type="transmembrane region" description="Helical" evidence="8">
    <location>
        <begin position="592"/>
        <end position="614"/>
    </location>
</feature>
<keyword evidence="12" id="KW-1185">Reference proteome</keyword>
<dbReference type="CAZy" id="GT2">
    <property type="family name" value="Glycosyltransferase Family 2"/>
</dbReference>
<keyword evidence="2 11" id="KW-0328">Glycosyltransferase</keyword>
<reference evidence="10 12" key="2">
    <citation type="journal article" date="2004" name="Nat. Biotechnol.">
        <title>Complete genome sequence of the metabolically versatile photosynthetic bacterium Rhodopseudomonas palustris.</title>
        <authorList>
            <person name="Larimer F.W."/>
            <person name="Chain P."/>
            <person name="Hauser L."/>
            <person name="Lamerdin J."/>
            <person name="Malfatti S."/>
            <person name="Do L."/>
            <person name="Land M.L."/>
            <person name="Pelletier D.A."/>
            <person name="Beatty J.T."/>
            <person name="Lang A.S."/>
            <person name="Tabita F.R."/>
            <person name="Gibson J.L."/>
            <person name="Hanson T.E."/>
            <person name="Bobst C."/>
            <person name="Torres J.L."/>
            <person name="Peres C."/>
            <person name="Harrison F.H."/>
            <person name="Gibson J."/>
            <person name="Harwood C.S."/>
        </authorList>
    </citation>
    <scope>NUCLEOTIDE SEQUENCE [LARGE SCALE GENOMIC DNA]</scope>
    <source>
        <strain evidence="12">ATCC BAA-98 / CGA009</strain>
        <strain evidence="10">CGA009</strain>
    </source>
</reference>
<keyword evidence="3 10" id="KW-0808">Transferase</keyword>
<name>Q6N0S4_RHOPA</name>
<evidence type="ECO:0000256" key="2">
    <source>
        <dbReference type="ARBA" id="ARBA00022676"/>
    </source>
</evidence>
<feature type="domain" description="Glycosyltransferase 2-like" evidence="9">
    <location>
        <begin position="378"/>
        <end position="569"/>
    </location>
</feature>
<comment type="subcellular location">
    <subcellularLocation>
        <location evidence="1">Membrane</location>
        <topology evidence="1">Multi-pass membrane protein</topology>
    </subcellularLocation>
</comment>
<dbReference type="SUPFAM" id="SSF53448">
    <property type="entry name" value="Nucleotide-diphospho-sugar transferases"/>
    <property type="match status" value="1"/>
</dbReference>
<organism evidence="10">
    <name type="scientific">Rhodopseudomonas palustris (strain ATCC BAA-98 / CGA009)</name>
    <dbReference type="NCBI Taxonomy" id="258594"/>
    <lineage>
        <taxon>Bacteria</taxon>
        <taxon>Pseudomonadati</taxon>
        <taxon>Pseudomonadota</taxon>
        <taxon>Alphaproteobacteria</taxon>
        <taxon>Hyphomicrobiales</taxon>
        <taxon>Nitrobacteraceae</taxon>
        <taxon>Rhodopseudomonas</taxon>
    </lineage>
</organism>
<dbReference type="Pfam" id="PF13632">
    <property type="entry name" value="Glyco_trans_2_3"/>
    <property type="match status" value="1"/>
</dbReference>
<sequence>MVLTDRAGLHETMTDGGGDDEATAPSPGPPRFLAAWPPPVSNDNHQGDEWCEARDSQSEAIAAPELDCLRGVLAPALLHAAAERAKDLDIGADRVLIQQGLIDEEAYLRYLTRWLRLGFEDFGEFSRTDCPLEDAQIPCATATGIVPLRVDDELVWVVAPRRLASHRLCGLLDDYPDTRPRLRLASAAALETFLARQGDRALANIASADLHQRHPMLSAAPRKAGPIWRQRLRRGACVAALLALPFFPDRDVTTTLLAAWFIGFAGLRLLACLCPRPTLPPSPRKPDAELPTYTVVAALYREADSVGPLVEALEALDYPREKLDLILVIEPDDLATRAALARIKRRPHLRVLIAPAVAPRTKPKALNYALAFARGSFIAVYDAEDRPDPDQLRAALAAFDATGPETACVQASLCIDNLTHSWLSRTFLAEYAGQFDLFLPGLAALGLPLPLGGTSNHFRTEVLRGIGGWDPHNVTEDADLGFRLARFGHRCVTIPSTTYEEAPIAFRNWLPQRARWMKGWIQTWEVHMRHPIRLWREIGWRGVVGLNLVVGGNVLSALAYPLLVLLAVMSAADRADLVPVWLGGWLVPDAPSTLHWLTIASGIASTLVVGLLGLARRRQLRHAGTLVLTPIYWLCLSMAAWRALAHFVWCPYRWDKTEHGVARRPHPLAPKPKARRQRWRLSA</sequence>
<dbReference type="eggNOG" id="COG1215">
    <property type="taxonomic scope" value="Bacteria"/>
</dbReference>
<dbReference type="Proteomes" id="UP000001426">
    <property type="component" value="Chromosome"/>
</dbReference>
<dbReference type="PANTHER" id="PTHR43867">
    <property type="entry name" value="CELLULOSE SYNTHASE CATALYTIC SUBUNIT A [UDP-FORMING]"/>
    <property type="match status" value="1"/>
</dbReference>
<protein>
    <submittedName>
        <fullName evidence="11">Glycosyltransferase</fullName>
        <ecNumber evidence="11">2.4.-.-</ecNumber>
    </submittedName>
    <submittedName>
        <fullName evidence="10">Possible Glycosyl transferases</fullName>
    </submittedName>
</protein>
<gene>
    <name evidence="10" type="ordered locus">RPA4687</name>
    <name evidence="11" type="ORF">TX73_024360</name>
</gene>
<evidence type="ECO:0000256" key="1">
    <source>
        <dbReference type="ARBA" id="ARBA00004141"/>
    </source>
</evidence>
<dbReference type="GO" id="GO:0016757">
    <property type="term" value="F:glycosyltransferase activity"/>
    <property type="evidence" value="ECO:0007669"/>
    <property type="project" value="UniProtKB-KW"/>
</dbReference>
<evidence type="ECO:0000313" key="11">
    <source>
        <dbReference type="EMBL" id="WCL94892.1"/>
    </source>
</evidence>
<dbReference type="EMBL" id="BX572608">
    <property type="protein sequence ID" value="CAE30127.1"/>
    <property type="molecule type" value="Genomic_DNA"/>
</dbReference>
<keyword evidence="6 8" id="KW-0472">Membrane</keyword>
<evidence type="ECO:0000256" key="8">
    <source>
        <dbReference type="SAM" id="Phobius"/>
    </source>
</evidence>
<dbReference type="KEGG" id="rpa:TX73_024360"/>
<evidence type="ECO:0000259" key="9">
    <source>
        <dbReference type="Pfam" id="PF13632"/>
    </source>
</evidence>
<evidence type="ECO:0000256" key="5">
    <source>
        <dbReference type="ARBA" id="ARBA00022989"/>
    </source>
</evidence>
<dbReference type="RefSeq" id="WP_011160219.1">
    <property type="nucleotide sequence ID" value="NZ_CP116810.1"/>
</dbReference>
<reference evidence="11" key="1">
    <citation type="submission" date="2003-07" db="EMBL/GenBank/DDBJ databases">
        <authorList>
            <consortium name="Rhodopseudomonas genome consortium"/>
            <person name="Larimer F."/>
            <person name="Harwood C."/>
        </authorList>
    </citation>
    <scope>NUCLEOTIDE SEQUENCE</scope>
    <source>
        <strain evidence="11">CGA009</strain>
    </source>
</reference>
<dbReference type="InterPro" id="IPR037257">
    <property type="entry name" value="T2SS_E_N_sf"/>
</dbReference>
<evidence type="ECO:0000256" key="4">
    <source>
        <dbReference type="ARBA" id="ARBA00022692"/>
    </source>
</evidence>
<feature type="transmembrane region" description="Helical" evidence="8">
    <location>
        <begin position="543"/>
        <end position="572"/>
    </location>
</feature>
<dbReference type="AlphaFoldDB" id="Q6N0S4"/>